<evidence type="ECO:0000313" key="2">
    <source>
        <dbReference type="EMBL" id="RXS76378.1"/>
    </source>
</evidence>
<dbReference type="InterPro" id="IPR036380">
    <property type="entry name" value="Isochorismatase-like_sf"/>
</dbReference>
<dbReference type="InterPro" id="IPR000868">
    <property type="entry name" value="Isochorismatase-like_dom"/>
</dbReference>
<dbReference type="Pfam" id="PF00857">
    <property type="entry name" value="Isochorismatase"/>
    <property type="match status" value="1"/>
</dbReference>
<keyword evidence="3" id="KW-1185">Reference proteome</keyword>
<organism evidence="2 3">
    <name type="scientific">Blautia faecicola</name>
    <dbReference type="NCBI Taxonomy" id="2509240"/>
    <lineage>
        <taxon>Bacteria</taxon>
        <taxon>Bacillati</taxon>
        <taxon>Bacillota</taxon>
        <taxon>Clostridia</taxon>
        <taxon>Lachnospirales</taxon>
        <taxon>Lachnospiraceae</taxon>
        <taxon>Blautia</taxon>
    </lineage>
</organism>
<comment type="caution">
    <text evidence="2">The sequence shown here is derived from an EMBL/GenBank/DDBJ whole genome shotgun (WGS) entry which is preliminary data.</text>
</comment>
<sequence>MGCSYCMPSTSFLFYNICSAKFLCYSNLKSGIPLIITNRVPHYVNLWRYFMKIRQQHAIALAIDEQERLLPAIHNGEEVLQHTELLLKGLRLLDVPILITQQYTKGLGMSAPSLFTAAGTDSWLEKRTFSCLGDEIIRKTLQDAHKKQVIICGVEAHICVEQTVLDLLHLGYEVFLLADCVSSRKPSDQETAIRRMEQAGAVVTSYEAILFELMETSMHPKFKEISALIK</sequence>
<dbReference type="EMBL" id="SDKC01000001">
    <property type="protein sequence ID" value="RXS76378.1"/>
    <property type="molecule type" value="Genomic_DNA"/>
</dbReference>
<dbReference type="Proteomes" id="UP000290106">
    <property type="component" value="Unassembled WGS sequence"/>
</dbReference>
<reference evidence="2 3" key="1">
    <citation type="submission" date="2019-01" db="EMBL/GenBank/DDBJ databases">
        <title>Blautia sp. nov. KGMB01111 isolated human feces.</title>
        <authorList>
            <person name="Park J.-E."/>
            <person name="Kim J.-S."/>
            <person name="Park S.-H."/>
        </authorList>
    </citation>
    <scope>NUCLEOTIDE SEQUENCE [LARGE SCALE GENOMIC DNA]</scope>
    <source>
        <strain evidence="2 3">KGMB01111</strain>
    </source>
</reference>
<evidence type="ECO:0000313" key="3">
    <source>
        <dbReference type="Proteomes" id="UP000290106"/>
    </source>
</evidence>
<proteinExistence type="predicted"/>
<feature type="domain" description="Isochorismatase-like" evidence="1">
    <location>
        <begin position="61"/>
        <end position="207"/>
    </location>
</feature>
<name>A0A4Q1RKV7_9FIRM</name>
<dbReference type="PANTHER" id="PTHR14119">
    <property type="entry name" value="HYDROLASE"/>
    <property type="match status" value="1"/>
</dbReference>
<dbReference type="OrthoDB" id="9789777at2"/>
<evidence type="ECO:0000259" key="1">
    <source>
        <dbReference type="Pfam" id="PF00857"/>
    </source>
</evidence>
<dbReference type="InterPro" id="IPR050993">
    <property type="entry name" value="Isochorismatase_domain"/>
</dbReference>
<dbReference type="Gene3D" id="3.40.50.850">
    <property type="entry name" value="Isochorismatase-like"/>
    <property type="match status" value="1"/>
</dbReference>
<accession>A0A4Q1RKV7</accession>
<dbReference type="SUPFAM" id="SSF52499">
    <property type="entry name" value="Isochorismatase-like hydrolases"/>
    <property type="match status" value="1"/>
</dbReference>
<dbReference type="PANTHER" id="PTHR14119:SF3">
    <property type="entry name" value="ISOCHORISMATASE DOMAIN-CONTAINING PROTEIN 2"/>
    <property type="match status" value="1"/>
</dbReference>
<dbReference type="AlphaFoldDB" id="A0A4Q1RKV7"/>
<protein>
    <submittedName>
        <fullName evidence="2">Isochorismatase family protein</fullName>
    </submittedName>
</protein>
<gene>
    <name evidence="2" type="ORF">ETP43_15005</name>
</gene>